<comment type="caution">
    <text evidence="2">The sequence shown here is derived from an EMBL/GenBank/DDBJ whole genome shotgun (WGS) entry which is preliminary data.</text>
</comment>
<keyword evidence="3" id="KW-1185">Reference proteome</keyword>
<evidence type="ECO:0000256" key="1">
    <source>
        <dbReference type="SAM" id="Phobius"/>
    </source>
</evidence>
<sequence length="216" mass="24035">MVVLEKKMYTLTNMARHATYHFMISLLAMILTVFGCGVIPTGQDNAWKVTLALLEFSDLHTRTRTFKVSGFTLPVAMVCSAAPEVRPRVPGIAADMSEAQAFVSRPVIHIVIDVHESHARSALLLDAVISVILDRLTVNITYTSVKCPKVHLGPTDKNKLGNGKMETSCIIINNTVTSIYTMTNRNDECMADKTRNCSGLVYFYWYFSVICSLLRP</sequence>
<accession>A0AAD5QZA7</accession>
<gene>
    <name evidence="2" type="ORF">KIN20_027411</name>
</gene>
<keyword evidence="1" id="KW-0812">Transmembrane</keyword>
<evidence type="ECO:0000313" key="2">
    <source>
        <dbReference type="EMBL" id="KAJ1366675.1"/>
    </source>
</evidence>
<feature type="transmembrane region" description="Helical" evidence="1">
    <location>
        <begin position="20"/>
        <end position="39"/>
    </location>
</feature>
<keyword evidence="1" id="KW-0472">Membrane</keyword>
<dbReference type="Proteomes" id="UP001196413">
    <property type="component" value="Unassembled WGS sequence"/>
</dbReference>
<name>A0AAD5QZA7_PARTN</name>
<organism evidence="2 3">
    <name type="scientific">Parelaphostrongylus tenuis</name>
    <name type="common">Meningeal worm</name>
    <dbReference type="NCBI Taxonomy" id="148309"/>
    <lineage>
        <taxon>Eukaryota</taxon>
        <taxon>Metazoa</taxon>
        <taxon>Ecdysozoa</taxon>
        <taxon>Nematoda</taxon>
        <taxon>Chromadorea</taxon>
        <taxon>Rhabditida</taxon>
        <taxon>Rhabditina</taxon>
        <taxon>Rhabditomorpha</taxon>
        <taxon>Strongyloidea</taxon>
        <taxon>Metastrongylidae</taxon>
        <taxon>Parelaphostrongylus</taxon>
    </lineage>
</organism>
<reference evidence="2" key="1">
    <citation type="submission" date="2021-06" db="EMBL/GenBank/DDBJ databases">
        <title>Parelaphostrongylus tenuis whole genome reference sequence.</title>
        <authorList>
            <person name="Garwood T.J."/>
            <person name="Larsen P.A."/>
            <person name="Fountain-Jones N.M."/>
            <person name="Garbe J.R."/>
            <person name="Macchietto M.G."/>
            <person name="Kania S.A."/>
            <person name="Gerhold R.W."/>
            <person name="Richards J.E."/>
            <person name="Wolf T.M."/>
        </authorList>
    </citation>
    <scope>NUCLEOTIDE SEQUENCE</scope>
    <source>
        <strain evidence="2">MNPRO001-30</strain>
        <tissue evidence="2">Meninges</tissue>
    </source>
</reference>
<proteinExistence type="predicted"/>
<evidence type="ECO:0000313" key="3">
    <source>
        <dbReference type="Proteomes" id="UP001196413"/>
    </source>
</evidence>
<keyword evidence="1" id="KW-1133">Transmembrane helix</keyword>
<dbReference type="AlphaFoldDB" id="A0AAD5QZA7"/>
<dbReference type="EMBL" id="JAHQIW010005633">
    <property type="protein sequence ID" value="KAJ1366675.1"/>
    <property type="molecule type" value="Genomic_DNA"/>
</dbReference>
<protein>
    <submittedName>
        <fullName evidence="2">Uncharacterized protein</fullName>
    </submittedName>
</protein>